<gene>
    <name evidence="2" type="ORF">SKAU_G00244190</name>
</gene>
<evidence type="ECO:0000313" key="2">
    <source>
        <dbReference type="EMBL" id="KAJ8349289.1"/>
    </source>
</evidence>
<sequence>MQSLREQIQNLKAITRHPPQRSDPQPPTSTLTETGPTQDSQSVFPPCCSLGSCSSTLRRCPLTASVAVLLMCCRSCLCCRPAVAGPLLPLPCCNACVLPGPRSTVLLYRSRSSPAPPNRLSVSITFPGFSYSHCSPAASYLDCLSFMFFLCFSSLFEA</sequence>
<proteinExistence type="predicted"/>
<reference evidence="2" key="1">
    <citation type="journal article" date="2023" name="Science">
        <title>Genome structures resolve the early diversification of teleost fishes.</title>
        <authorList>
            <person name="Parey E."/>
            <person name="Louis A."/>
            <person name="Montfort J."/>
            <person name="Bouchez O."/>
            <person name="Roques C."/>
            <person name="Iampietro C."/>
            <person name="Lluch J."/>
            <person name="Castinel A."/>
            <person name="Donnadieu C."/>
            <person name="Desvignes T."/>
            <person name="Floi Bucao C."/>
            <person name="Jouanno E."/>
            <person name="Wen M."/>
            <person name="Mejri S."/>
            <person name="Dirks R."/>
            <person name="Jansen H."/>
            <person name="Henkel C."/>
            <person name="Chen W.J."/>
            <person name="Zahm M."/>
            <person name="Cabau C."/>
            <person name="Klopp C."/>
            <person name="Thompson A.W."/>
            <person name="Robinson-Rechavi M."/>
            <person name="Braasch I."/>
            <person name="Lecointre G."/>
            <person name="Bobe J."/>
            <person name="Postlethwait J.H."/>
            <person name="Berthelot C."/>
            <person name="Roest Crollius H."/>
            <person name="Guiguen Y."/>
        </authorList>
    </citation>
    <scope>NUCLEOTIDE SEQUENCE</scope>
    <source>
        <strain evidence="2">WJC10195</strain>
    </source>
</reference>
<feature type="compositionally biased region" description="Polar residues" evidence="1">
    <location>
        <begin position="28"/>
        <end position="42"/>
    </location>
</feature>
<name>A0A9Q1F1J9_SYNKA</name>
<evidence type="ECO:0000313" key="3">
    <source>
        <dbReference type="Proteomes" id="UP001152622"/>
    </source>
</evidence>
<protein>
    <submittedName>
        <fullName evidence="2">Uncharacterized protein</fullName>
    </submittedName>
</protein>
<organism evidence="2 3">
    <name type="scientific">Synaphobranchus kaupii</name>
    <name type="common">Kaup's arrowtooth eel</name>
    <dbReference type="NCBI Taxonomy" id="118154"/>
    <lineage>
        <taxon>Eukaryota</taxon>
        <taxon>Metazoa</taxon>
        <taxon>Chordata</taxon>
        <taxon>Craniata</taxon>
        <taxon>Vertebrata</taxon>
        <taxon>Euteleostomi</taxon>
        <taxon>Actinopterygii</taxon>
        <taxon>Neopterygii</taxon>
        <taxon>Teleostei</taxon>
        <taxon>Anguilliformes</taxon>
        <taxon>Synaphobranchidae</taxon>
        <taxon>Synaphobranchus</taxon>
    </lineage>
</organism>
<dbReference type="EMBL" id="JAINUF010000009">
    <property type="protein sequence ID" value="KAJ8349289.1"/>
    <property type="molecule type" value="Genomic_DNA"/>
</dbReference>
<dbReference type="Proteomes" id="UP001152622">
    <property type="component" value="Chromosome 9"/>
</dbReference>
<accession>A0A9Q1F1J9</accession>
<keyword evidence="3" id="KW-1185">Reference proteome</keyword>
<feature type="region of interest" description="Disordered" evidence="1">
    <location>
        <begin position="9"/>
        <end position="42"/>
    </location>
</feature>
<comment type="caution">
    <text evidence="2">The sequence shown here is derived from an EMBL/GenBank/DDBJ whole genome shotgun (WGS) entry which is preliminary data.</text>
</comment>
<dbReference type="AlphaFoldDB" id="A0A9Q1F1J9"/>
<evidence type="ECO:0000256" key="1">
    <source>
        <dbReference type="SAM" id="MobiDB-lite"/>
    </source>
</evidence>